<reference evidence="8 9" key="1">
    <citation type="journal article" date="2023" name="Plants (Basel)">
        <title>Bridging the Gap: Combining Genomics and Transcriptomics Approaches to Understand Stylosanthes scabra, an Orphan Legume from the Brazilian Caatinga.</title>
        <authorList>
            <person name="Ferreira-Neto J.R.C."/>
            <person name="da Silva M.D."/>
            <person name="Binneck E."/>
            <person name="de Melo N.F."/>
            <person name="da Silva R.H."/>
            <person name="de Melo A.L.T.M."/>
            <person name="Pandolfi V."/>
            <person name="Bustamante F.O."/>
            <person name="Brasileiro-Vidal A.C."/>
            <person name="Benko-Iseppon A.M."/>
        </authorList>
    </citation>
    <scope>NUCLEOTIDE SEQUENCE [LARGE SCALE GENOMIC DNA]</scope>
    <source>
        <tissue evidence="8">Leaves</tissue>
    </source>
</reference>
<evidence type="ECO:0000313" key="9">
    <source>
        <dbReference type="Proteomes" id="UP001341840"/>
    </source>
</evidence>
<feature type="transmembrane region" description="Helical" evidence="7">
    <location>
        <begin position="148"/>
        <end position="171"/>
    </location>
</feature>
<keyword evidence="3 7" id="KW-0812">Transmembrane</keyword>
<dbReference type="Pfam" id="PF07086">
    <property type="entry name" value="Jagunal"/>
    <property type="match status" value="1"/>
</dbReference>
<keyword evidence="9" id="KW-1185">Reference proteome</keyword>
<dbReference type="InterPro" id="IPR009787">
    <property type="entry name" value="Jagunal"/>
</dbReference>
<dbReference type="EMBL" id="JASCZI010090751">
    <property type="protein sequence ID" value="MED6146046.1"/>
    <property type="molecule type" value="Genomic_DNA"/>
</dbReference>
<keyword evidence="4" id="KW-0256">Endoplasmic reticulum</keyword>
<keyword evidence="6 7" id="KW-0472">Membrane</keyword>
<evidence type="ECO:0000256" key="1">
    <source>
        <dbReference type="ARBA" id="ARBA00004477"/>
    </source>
</evidence>
<proteinExistence type="inferred from homology"/>
<evidence type="ECO:0000256" key="7">
    <source>
        <dbReference type="SAM" id="Phobius"/>
    </source>
</evidence>
<feature type="transmembrane region" description="Helical" evidence="7">
    <location>
        <begin position="42"/>
        <end position="62"/>
    </location>
</feature>
<gene>
    <name evidence="8" type="ORF">PIB30_030839</name>
</gene>
<dbReference type="Proteomes" id="UP001341840">
    <property type="component" value="Unassembled WGS sequence"/>
</dbReference>
<dbReference type="PANTHER" id="PTHR20955:SF1">
    <property type="entry name" value="PROTEIN JAGUNAL HOMOLOG 1"/>
    <property type="match status" value="1"/>
</dbReference>
<feature type="transmembrane region" description="Helical" evidence="7">
    <location>
        <begin position="97"/>
        <end position="116"/>
    </location>
</feature>
<comment type="caution">
    <text evidence="8">The sequence shown here is derived from an EMBL/GenBank/DDBJ whole genome shotgun (WGS) entry which is preliminary data.</text>
</comment>
<keyword evidence="5 7" id="KW-1133">Transmembrane helix</keyword>
<protein>
    <submittedName>
        <fullName evidence="8">Uncharacterized protein</fullName>
    </submittedName>
</protein>
<feature type="transmembrane region" description="Helical" evidence="7">
    <location>
        <begin position="68"/>
        <end position="85"/>
    </location>
</feature>
<comment type="subcellular location">
    <subcellularLocation>
        <location evidence="1">Endoplasmic reticulum membrane</location>
        <topology evidence="1">Multi-pass membrane protein</topology>
    </subcellularLocation>
</comment>
<accession>A0ABU6TBE9</accession>
<sequence>MQQRKTPLGRPSGTDGSDYSYRMVVDSRYQLVAKGKQRLSRLFFIQGLFLLMGAIFAFLPVMKKDTPNKVALSSALVSFISLAIAEIGRRRSRASLLRFYSVISSFAVVSLTISLAKQYSLLKAIQDFGLKGTIKFDADDFPGFQVGLLVYLFTQSLFKIVTIKAVASLLYNMSPPKKAS</sequence>
<evidence type="ECO:0000256" key="6">
    <source>
        <dbReference type="ARBA" id="ARBA00023136"/>
    </source>
</evidence>
<evidence type="ECO:0000256" key="3">
    <source>
        <dbReference type="ARBA" id="ARBA00022692"/>
    </source>
</evidence>
<evidence type="ECO:0000256" key="2">
    <source>
        <dbReference type="ARBA" id="ARBA00008462"/>
    </source>
</evidence>
<organism evidence="8 9">
    <name type="scientific">Stylosanthes scabra</name>
    <dbReference type="NCBI Taxonomy" id="79078"/>
    <lineage>
        <taxon>Eukaryota</taxon>
        <taxon>Viridiplantae</taxon>
        <taxon>Streptophyta</taxon>
        <taxon>Embryophyta</taxon>
        <taxon>Tracheophyta</taxon>
        <taxon>Spermatophyta</taxon>
        <taxon>Magnoliopsida</taxon>
        <taxon>eudicotyledons</taxon>
        <taxon>Gunneridae</taxon>
        <taxon>Pentapetalae</taxon>
        <taxon>rosids</taxon>
        <taxon>fabids</taxon>
        <taxon>Fabales</taxon>
        <taxon>Fabaceae</taxon>
        <taxon>Papilionoideae</taxon>
        <taxon>50 kb inversion clade</taxon>
        <taxon>dalbergioids sensu lato</taxon>
        <taxon>Dalbergieae</taxon>
        <taxon>Pterocarpus clade</taxon>
        <taxon>Stylosanthes</taxon>
    </lineage>
</organism>
<evidence type="ECO:0000256" key="5">
    <source>
        <dbReference type="ARBA" id="ARBA00022989"/>
    </source>
</evidence>
<dbReference type="PANTHER" id="PTHR20955">
    <property type="entry name" value="PROTEIN JAGUNAL HOMOLOG 1"/>
    <property type="match status" value="1"/>
</dbReference>
<comment type="similarity">
    <text evidence="2">Belongs to the jagunal family.</text>
</comment>
<evidence type="ECO:0000256" key="4">
    <source>
        <dbReference type="ARBA" id="ARBA00022824"/>
    </source>
</evidence>
<evidence type="ECO:0000313" key="8">
    <source>
        <dbReference type="EMBL" id="MED6146046.1"/>
    </source>
</evidence>
<name>A0ABU6TBE9_9FABA</name>